<protein>
    <submittedName>
        <fullName evidence="2">Uncharacterized protein</fullName>
    </submittedName>
</protein>
<gene>
    <name evidence="2" type="ORF">UC34_04080</name>
</gene>
<accession>A0ABM5SVA8</accession>
<evidence type="ECO:0000313" key="2">
    <source>
        <dbReference type="EMBL" id="AJP56396.1"/>
    </source>
</evidence>
<sequence length="331" mass="35941">MAILNEFNQQCLGGFDLPDRVFADFLKRFRSMGPLDVVSSHLAGNRKADRLYAAALCHVASIGGGRDYLQRVGKLELADHSALLLLNAMPSGQRAAMLDGATLGTHLQIVLTFPGIDLRMALGASCFGDGQGALTPAQTRRWFLQCNEEDGGRARQGGRISVAEKFVSETGSEIGSEIDSEVGEAARSPDLQSWRTWCALTQRCIDARPVADVRGQPRVMETLGHVWHALARTAPQSLTDATSISELLWKSAAAFANVDDLKTYGRVKAEAEKFDKQAVKNRANATRRTWRPADELTAIRFRSRYAAVPLESHRDSGSGNAGSASLNAKTL</sequence>
<dbReference type="EMBL" id="CP010897">
    <property type="protein sequence ID" value="AJP56396.1"/>
    <property type="molecule type" value="Genomic_DNA"/>
</dbReference>
<reference evidence="3" key="1">
    <citation type="submission" date="2015-02" db="EMBL/GenBank/DDBJ databases">
        <title>Complete Genome Sequencing of Pandoraea vervacti NS15 sp. nov.</title>
        <authorList>
            <person name="Chan K.-G."/>
        </authorList>
    </citation>
    <scope>NUCLEOTIDE SEQUENCE [LARGE SCALE GENOMIC DNA]</scope>
    <source>
        <strain evidence="3">NS15</strain>
    </source>
</reference>
<evidence type="ECO:0000256" key="1">
    <source>
        <dbReference type="SAM" id="MobiDB-lite"/>
    </source>
</evidence>
<dbReference type="RefSeq" id="WP_044454107.1">
    <property type="nucleotide sequence ID" value="NZ_CP010897.2"/>
</dbReference>
<feature type="region of interest" description="Disordered" evidence="1">
    <location>
        <begin position="312"/>
        <end position="331"/>
    </location>
</feature>
<dbReference type="Proteomes" id="UP000035085">
    <property type="component" value="Chromosome"/>
</dbReference>
<evidence type="ECO:0000313" key="3">
    <source>
        <dbReference type="Proteomes" id="UP000035085"/>
    </source>
</evidence>
<feature type="compositionally biased region" description="Low complexity" evidence="1">
    <location>
        <begin position="317"/>
        <end position="331"/>
    </location>
</feature>
<name>A0ABM5SVA8_9BURK</name>
<proteinExistence type="predicted"/>
<organism evidence="2 3">
    <name type="scientific">Pandoraea vervacti</name>
    <dbReference type="NCBI Taxonomy" id="656178"/>
    <lineage>
        <taxon>Bacteria</taxon>
        <taxon>Pseudomonadati</taxon>
        <taxon>Pseudomonadota</taxon>
        <taxon>Betaproteobacteria</taxon>
        <taxon>Burkholderiales</taxon>
        <taxon>Burkholderiaceae</taxon>
        <taxon>Pandoraea</taxon>
    </lineage>
</organism>
<keyword evidence="3" id="KW-1185">Reference proteome</keyword>